<evidence type="ECO:0000259" key="2">
    <source>
        <dbReference type="Pfam" id="PF13847"/>
    </source>
</evidence>
<dbReference type="PANTHER" id="PTHR43317:SF1">
    <property type="entry name" value="THERMOSPERMINE SYNTHASE ACAULIS5"/>
    <property type="match status" value="1"/>
</dbReference>
<dbReference type="GO" id="GO:0006596">
    <property type="term" value="P:polyamine biosynthetic process"/>
    <property type="evidence" value="ECO:0007669"/>
    <property type="project" value="UniProtKB-KW"/>
</dbReference>
<sequence length="245" mass="27620">MALLWQKQTRDTCYEVRTAGRSRRLYTNGVFHSQYHPDRAHSGGVWDLLVIPAFFRPPGRIKRVLLLGVGGGSAIHLLRQFVEPVEIVGVELSKTHLQIARKFFGIKKNMATLHHADAVQWLQNYDGPPFDFIIDDLFGSSDSVERAVPADKAWCKTLLRNLNKNGTLVMNFIGSKALRKSACVAEPDIARHFKSVFQLSLPAYENVIGVFLGSPGSGKVLRKNMCDIPEFSQKRLDFRLRTLTK</sequence>
<name>A0A3B1BBJ5_9ZZZZ</name>
<evidence type="ECO:0000313" key="3">
    <source>
        <dbReference type="EMBL" id="VAX03685.1"/>
    </source>
</evidence>
<dbReference type="Pfam" id="PF13847">
    <property type="entry name" value="Methyltransf_31"/>
    <property type="match status" value="1"/>
</dbReference>
<dbReference type="Gene3D" id="3.40.50.150">
    <property type="entry name" value="Vaccinia Virus protein VP39"/>
    <property type="match status" value="1"/>
</dbReference>
<dbReference type="EMBL" id="UOFV01000419">
    <property type="protein sequence ID" value="VAX03685.1"/>
    <property type="molecule type" value="Genomic_DNA"/>
</dbReference>
<gene>
    <name evidence="3" type="ORF">MNBD_GAMMA19-351</name>
</gene>
<evidence type="ECO:0000256" key="1">
    <source>
        <dbReference type="ARBA" id="ARBA00023115"/>
    </source>
</evidence>
<feature type="domain" description="Methyltransferase" evidence="2">
    <location>
        <begin position="63"/>
        <end position="174"/>
    </location>
</feature>
<dbReference type="SUPFAM" id="SSF53335">
    <property type="entry name" value="S-adenosyl-L-methionine-dependent methyltransferases"/>
    <property type="match status" value="1"/>
</dbReference>
<reference evidence="3" key="1">
    <citation type="submission" date="2018-06" db="EMBL/GenBank/DDBJ databases">
        <authorList>
            <person name="Zhirakovskaya E."/>
        </authorList>
    </citation>
    <scope>NUCLEOTIDE SEQUENCE</scope>
</reference>
<organism evidence="3">
    <name type="scientific">hydrothermal vent metagenome</name>
    <dbReference type="NCBI Taxonomy" id="652676"/>
    <lineage>
        <taxon>unclassified sequences</taxon>
        <taxon>metagenomes</taxon>
        <taxon>ecological metagenomes</taxon>
    </lineage>
</organism>
<keyword evidence="1" id="KW-0620">Polyamine biosynthesis</keyword>
<accession>A0A3B1BBJ5</accession>
<protein>
    <recommendedName>
        <fullName evidence="2">Methyltransferase domain-containing protein</fullName>
    </recommendedName>
</protein>
<dbReference type="AlphaFoldDB" id="A0A3B1BBJ5"/>
<dbReference type="InterPro" id="IPR025714">
    <property type="entry name" value="Methyltranfer_dom"/>
</dbReference>
<proteinExistence type="predicted"/>
<dbReference type="PANTHER" id="PTHR43317">
    <property type="entry name" value="THERMOSPERMINE SYNTHASE ACAULIS5"/>
    <property type="match status" value="1"/>
</dbReference>
<dbReference type="InterPro" id="IPR029063">
    <property type="entry name" value="SAM-dependent_MTases_sf"/>
</dbReference>